<proteinExistence type="predicted"/>
<dbReference type="AlphaFoldDB" id="A0A6A6B7S3"/>
<feature type="compositionally biased region" description="Basic residues" evidence="4">
    <location>
        <begin position="384"/>
        <end position="407"/>
    </location>
</feature>
<evidence type="ECO:0000256" key="3">
    <source>
        <dbReference type="PROSITE-ProRule" id="PRU00221"/>
    </source>
</evidence>
<feature type="region of interest" description="Disordered" evidence="4">
    <location>
        <begin position="363"/>
        <end position="414"/>
    </location>
</feature>
<accession>A0A6A6B7S3</accession>
<dbReference type="PROSITE" id="PS50082">
    <property type="entry name" value="WD_REPEATS_2"/>
    <property type="match status" value="1"/>
</dbReference>
<evidence type="ECO:0000256" key="4">
    <source>
        <dbReference type="SAM" id="MobiDB-lite"/>
    </source>
</evidence>
<keyword evidence="6" id="KW-1185">Reference proteome</keyword>
<keyword evidence="1 3" id="KW-0853">WD repeat</keyword>
<feature type="repeat" description="WD" evidence="3">
    <location>
        <begin position="70"/>
        <end position="87"/>
    </location>
</feature>
<protein>
    <recommendedName>
        <fullName evidence="7">Anaphase-promoting complex subunit 4 WD40 domain-containing protein</fullName>
    </recommendedName>
</protein>
<keyword evidence="2" id="KW-0677">Repeat</keyword>
<sequence>MRTATPLTASNLSLPPDSYIYALSPAGSSALAALSSDDSVRWFDPASLQLLPDGVVKNAHRSVTCLKAWDEHVLATAGRDGAVRLWDRRTEGAVGGVSVPKNLPLSALTTHAPTHRLIAGTEYPNNPPGDAPIFIYDTRQLTSNPTPALTPLLTLPESHTDTITELTLHPSRPSTLLSGSTDGLACVFDISQPDEDEALRRVLNHAGAVHRAAWVGERDVGVFSTDEALAFYEALDEEGVEGKSGQEGEEDGPKPVRIGDVRELLGCEYVVGVGAKEGVRVVAAGNHSNQHLDLLPLHPPTQGATPLAYACSQADCLRLPGAHGEEIVRDFYFAPNSTTLYTCGEDGHVRAWSGAGADDVFGTIGHRDADEDMRDDGEEDGGAKKAKKEKSAKGKGREKRKERKEKKKDRFAPY</sequence>
<dbReference type="Proteomes" id="UP000799438">
    <property type="component" value="Unassembled WGS sequence"/>
</dbReference>
<dbReference type="PANTHER" id="PTHR22889">
    <property type="entry name" value="WD REPEAT-CONTAINING PROTEIN 89"/>
    <property type="match status" value="1"/>
</dbReference>
<evidence type="ECO:0000256" key="2">
    <source>
        <dbReference type="ARBA" id="ARBA00022737"/>
    </source>
</evidence>
<evidence type="ECO:0000313" key="5">
    <source>
        <dbReference type="EMBL" id="KAF2140189.1"/>
    </source>
</evidence>
<dbReference type="EMBL" id="ML995490">
    <property type="protein sequence ID" value="KAF2140189.1"/>
    <property type="molecule type" value="Genomic_DNA"/>
</dbReference>
<dbReference type="Gene3D" id="2.130.10.10">
    <property type="entry name" value="YVTN repeat-like/Quinoprotein amine dehydrogenase"/>
    <property type="match status" value="2"/>
</dbReference>
<dbReference type="InterPro" id="IPR015943">
    <property type="entry name" value="WD40/YVTN_repeat-like_dom_sf"/>
</dbReference>
<dbReference type="RefSeq" id="XP_033395902.1">
    <property type="nucleotide sequence ID" value="XM_033540755.1"/>
</dbReference>
<gene>
    <name evidence="5" type="ORF">K452DRAFT_288955</name>
</gene>
<evidence type="ECO:0008006" key="7">
    <source>
        <dbReference type="Google" id="ProtNLM"/>
    </source>
</evidence>
<evidence type="ECO:0000313" key="6">
    <source>
        <dbReference type="Proteomes" id="UP000799438"/>
    </source>
</evidence>
<name>A0A6A6B7S3_9PEZI</name>
<reference evidence="5" key="1">
    <citation type="journal article" date="2020" name="Stud. Mycol.">
        <title>101 Dothideomycetes genomes: a test case for predicting lifestyles and emergence of pathogens.</title>
        <authorList>
            <person name="Haridas S."/>
            <person name="Albert R."/>
            <person name="Binder M."/>
            <person name="Bloem J."/>
            <person name="Labutti K."/>
            <person name="Salamov A."/>
            <person name="Andreopoulos B."/>
            <person name="Baker S."/>
            <person name="Barry K."/>
            <person name="Bills G."/>
            <person name="Bluhm B."/>
            <person name="Cannon C."/>
            <person name="Castanera R."/>
            <person name="Culley D."/>
            <person name="Daum C."/>
            <person name="Ezra D."/>
            <person name="Gonzalez J."/>
            <person name="Henrissat B."/>
            <person name="Kuo A."/>
            <person name="Liang C."/>
            <person name="Lipzen A."/>
            <person name="Lutzoni F."/>
            <person name="Magnuson J."/>
            <person name="Mondo S."/>
            <person name="Nolan M."/>
            <person name="Ohm R."/>
            <person name="Pangilinan J."/>
            <person name="Park H.-J."/>
            <person name="Ramirez L."/>
            <person name="Alfaro M."/>
            <person name="Sun H."/>
            <person name="Tritt A."/>
            <person name="Yoshinaga Y."/>
            <person name="Zwiers L.-H."/>
            <person name="Turgeon B."/>
            <person name="Goodwin S."/>
            <person name="Spatafora J."/>
            <person name="Crous P."/>
            <person name="Grigoriev I."/>
        </authorList>
    </citation>
    <scope>NUCLEOTIDE SEQUENCE</scope>
    <source>
        <strain evidence="5">CBS 121167</strain>
    </source>
</reference>
<evidence type="ECO:0000256" key="1">
    <source>
        <dbReference type="ARBA" id="ARBA00022574"/>
    </source>
</evidence>
<dbReference type="Pfam" id="PF00400">
    <property type="entry name" value="WD40"/>
    <property type="match status" value="3"/>
</dbReference>
<organism evidence="5 6">
    <name type="scientific">Aplosporella prunicola CBS 121167</name>
    <dbReference type="NCBI Taxonomy" id="1176127"/>
    <lineage>
        <taxon>Eukaryota</taxon>
        <taxon>Fungi</taxon>
        <taxon>Dikarya</taxon>
        <taxon>Ascomycota</taxon>
        <taxon>Pezizomycotina</taxon>
        <taxon>Dothideomycetes</taxon>
        <taxon>Dothideomycetes incertae sedis</taxon>
        <taxon>Botryosphaeriales</taxon>
        <taxon>Aplosporellaceae</taxon>
        <taxon>Aplosporella</taxon>
    </lineage>
</organism>
<dbReference type="InterPro" id="IPR039328">
    <property type="entry name" value="WDR89"/>
</dbReference>
<dbReference type="GeneID" id="54298251"/>
<dbReference type="InterPro" id="IPR036322">
    <property type="entry name" value="WD40_repeat_dom_sf"/>
</dbReference>
<dbReference type="SMART" id="SM00320">
    <property type="entry name" value="WD40"/>
    <property type="match status" value="3"/>
</dbReference>
<dbReference type="SUPFAM" id="SSF50978">
    <property type="entry name" value="WD40 repeat-like"/>
    <property type="match status" value="1"/>
</dbReference>
<dbReference type="PANTHER" id="PTHR22889:SF0">
    <property type="entry name" value="WD REPEAT-CONTAINING PROTEIN 89"/>
    <property type="match status" value="1"/>
</dbReference>
<feature type="compositionally biased region" description="Acidic residues" evidence="4">
    <location>
        <begin position="370"/>
        <end position="380"/>
    </location>
</feature>
<dbReference type="InterPro" id="IPR001680">
    <property type="entry name" value="WD40_rpt"/>
</dbReference>
<dbReference type="OrthoDB" id="25131at2759"/>